<evidence type="ECO:0000259" key="2">
    <source>
        <dbReference type="PROSITE" id="PS50883"/>
    </source>
</evidence>
<proteinExistence type="predicted"/>
<dbReference type="CDD" id="cd00130">
    <property type="entry name" value="PAS"/>
    <property type="match status" value="1"/>
</dbReference>
<dbReference type="InterPro" id="IPR001633">
    <property type="entry name" value="EAL_dom"/>
</dbReference>
<dbReference type="PANTHER" id="PTHR44757">
    <property type="entry name" value="DIGUANYLATE CYCLASE DGCP"/>
    <property type="match status" value="1"/>
</dbReference>
<evidence type="ECO:0000313" key="5">
    <source>
        <dbReference type="Proteomes" id="UP001589833"/>
    </source>
</evidence>
<evidence type="ECO:0000259" key="3">
    <source>
        <dbReference type="PROSITE" id="PS50887"/>
    </source>
</evidence>
<dbReference type="NCBIfam" id="TIGR00254">
    <property type="entry name" value="GGDEF"/>
    <property type="match status" value="1"/>
</dbReference>
<dbReference type="CDD" id="cd01949">
    <property type="entry name" value="GGDEF"/>
    <property type="match status" value="1"/>
</dbReference>
<gene>
    <name evidence="4" type="ORF">ACFFH4_01645</name>
</gene>
<protein>
    <submittedName>
        <fullName evidence="4">EAL domain-containing protein</fullName>
    </submittedName>
</protein>
<dbReference type="SUPFAM" id="SSF141868">
    <property type="entry name" value="EAL domain-like"/>
    <property type="match status" value="1"/>
</dbReference>
<dbReference type="InterPro" id="IPR000014">
    <property type="entry name" value="PAS"/>
</dbReference>
<dbReference type="SMART" id="SM00091">
    <property type="entry name" value="PAS"/>
    <property type="match status" value="1"/>
</dbReference>
<dbReference type="NCBIfam" id="TIGR00229">
    <property type="entry name" value="sensory_box"/>
    <property type="match status" value="1"/>
</dbReference>
<dbReference type="InterPro" id="IPR035919">
    <property type="entry name" value="EAL_sf"/>
</dbReference>
<dbReference type="Gene3D" id="3.30.450.20">
    <property type="entry name" value="PAS domain"/>
    <property type="match status" value="1"/>
</dbReference>
<organism evidence="4 5">
    <name type="scientific">Halalkalibacter alkalisediminis</name>
    <dbReference type="NCBI Taxonomy" id="935616"/>
    <lineage>
        <taxon>Bacteria</taxon>
        <taxon>Bacillati</taxon>
        <taxon>Bacillota</taxon>
        <taxon>Bacilli</taxon>
        <taxon>Bacillales</taxon>
        <taxon>Bacillaceae</taxon>
        <taxon>Halalkalibacter</taxon>
    </lineage>
</organism>
<dbReference type="InterPro" id="IPR000160">
    <property type="entry name" value="GGDEF_dom"/>
</dbReference>
<dbReference type="Pfam" id="PF00990">
    <property type="entry name" value="GGDEF"/>
    <property type="match status" value="1"/>
</dbReference>
<dbReference type="PROSITE" id="PS50887">
    <property type="entry name" value="GGDEF"/>
    <property type="match status" value="1"/>
</dbReference>
<feature type="domain" description="GGDEF" evidence="3">
    <location>
        <begin position="164"/>
        <end position="297"/>
    </location>
</feature>
<dbReference type="SMART" id="SM00052">
    <property type="entry name" value="EAL"/>
    <property type="match status" value="1"/>
</dbReference>
<dbReference type="InterPro" id="IPR029787">
    <property type="entry name" value="Nucleotide_cyclase"/>
</dbReference>
<dbReference type="RefSeq" id="WP_273843144.1">
    <property type="nucleotide sequence ID" value="NZ_JAQQWT010000006.1"/>
</dbReference>
<dbReference type="Proteomes" id="UP001589833">
    <property type="component" value="Unassembled WGS sequence"/>
</dbReference>
<dbReference type="SUPFAM" id="SSF55785">
    <property type="entry name" value="PYP-like sensor domain (PAS domain)"/>
    <property type="match status" value="1"/>
</dbReference>
<accession>A0ABV6NAM7</accession>
<dbReference type="PROSITE" id="PS50112">
    <property type="entry name" value="PAS"/>
    <property type="match status" value="1"/>
</dbReference>
<dbReference type="InterPro" id="IPR013767">
    <property type="entry name" value="PAS_fold"/>
</dbReference>
<dbReference type="EMBL" id="JBHLTR010000003">
    <property type="protein sequence ID" value="MFC0557756.1"/>
    <property type="molecule type" value="Genomic_DNA"/>
</dbReference>
<evidence type="ECO:0000313" key="4">
    <source>
        <dbReference type="EMBL" id="MFC0557756.1"/>
    </source>
</evidence>
<feature type="domain" description="PAS" evidence="1">
    <location>
        <begin position="13"/>
        <end position="83"/>
    </location>
</feature>
<dbReference type="Pfam" id="PF00989">
    <property type="entry name" value="PAS"/>
    <property type="match status" value="1"/>
</dbReference>
<reference evidence="4 5" key="1">
    <citation type="submission" date="2024-09" db="EMBL/GenBank/DDBJ databases">
        <authorList>
            <person name="Sun Q."/>
            <person name="Mori K."/>
        </authorList>
    </citation>
    <scope>NUCLEOTIDE SEQUENCE [LARGE SCALE GENOMIC DNA]</scope>
    <source>
        <strain evidence="4 5">NCAIM B.02301</strain>
    </source>
</reference>
<dbReference type="PANTHER" id="PTHR44757:SF2">
    <property type="entry name" value="BIOFILM ARCHITECTURE MAINTENANCE PROTEIN MBAA"/>
    <property type="match status" value="1"/>
</dbReference>
<dbReference type="InterPro" id="IPR052155">
    <property type="entry name" value="Biofilm_reg_signaling"/>
</dbReference>
<dbReference type="Gene3D" id="3.30.70.270">
    <property type="match status" value="1"/>
</dbReference>
<dbReference type="InterPro" id="IPR035965">
    <property type="entry name" value="PAS-like_dom_sf"/>
</dbReference>
<dbReference type="PROSITE" id="PS50883">
    <property type="entry name" value="EAL"/>
    <property type="match status" value="1"/>
</dbReference>
<dbReference type="Pfam" id="PF00563">
    <property type="entry name" value="EAL"/>
    <property type="match status" value="1"/>
</dbReference>
<dbReference type="InterPro" id="IPR043128">
    <property type="entry name" value="Rev_trsase/Diguanyl_cyclase"/>
</dbReference>
<name>A0ABV6NAM7_9BACI</name>
<dbReference type="Gene3D" id="3.20.20.450">
    <property type="entry name" value="EAL domain"/>
    <property type="match status" value="1"/>
</dbReference>
<dbReference type="SMART" id="SM00267">
    <property type="entry name" value="GGDEF"/>
    <property type="match status" value="1"/>
</dbReference>
<feature type="domain" description="EAL" evidence="2">
    <location>
        <begin position="306"/>
        <end position="559"/>
    </location>
</feature>
<dbReference type="SUPFAM" id="SSF55073">
    <property type="entry name" value="Nucleotide cyclase"/>
    <property type="match status" value="1"/>
</dbReference>
<keyword evidence="5" id="KW-1185">Reference proteome</keyword>
<dbReference type="CDD" id="cd01948">
    <property type="entry name" value="EAL"/>
    <property type="match status" value="1"/>
</dbReference>
<sequence length="561" mass="63609">MGDFDIVRKLKKSEQQYESLFFHSSNAIFILNSAAEIKKVNPLATLVTGYKEEDLLMMKLGDLVHQNDAQTMDKCYEKALKGIASTIEMDMSHPSLNELTIKLFLVPIEIDNVVESVMAIVENMTDELKISKMAMEDDLTGLPNRRCLMEKLSSSLTYAFDHKEKLAVLFIDLDRFKLVNDALGHLLGDQALIKIASRLQNVLDELDLLARVGGDEFVILIPHLSSVEQATNTAKQLLEEIRDPLVIEGYEFTLTASIGISIYPDSGTDTESLMKSADAAMYRAKANGSDACELYKREMRYQLHEKFHVENDLRRALERGEFSLFFQPQFDLSTNQYCGEEVLVRWDHPVEGLISPSKFLSIAEESGLIVAIGEWVLKESCLQKKRLIEQGFPEVPMSVNLSLKQFLQKNIVETVKNALQESKLPPHLLELEVTESVTIDIDRTKGVLQRLLSLGVHISLDDFGTGYSSLQYVSQLSIQELKIDQTFVRNIGKERQSEGIISMIINLAHYLNITVIAEGVETEEQLLFLKEHRCNKVQGYYYSRPLALKEYKVFLTDTLHL</sequence>
<evidence type="ECO:0000259" key="1">
    <source>
        <dbReference type="PROSITE" id="PS50112"/>
    </source>
</evidence>
<comment type="caution">
    <text evidence="4">The sequence shown here is derived from an EMBL/GenBank/DDBJ whole genome shotgun (WGS) entry which is preliminary data.</text>
</comment>